<comment type="caution">
    <text evidence="1">The sequence shown here is derived from an EMBL/GenBank/DDBJ whole genome shotgun (WGS) entry which is preliminary data.</text>
</comment>
<protein>
    <recommendedName>
        <fullName evidence="3">Squalene cyclase C-terminal domain-containing protein</fullName>
    </recommendedName>
</protein>
<name>A0AA88UY28_9ASTE</name>
<dbReference type="SUPFAM" id="SSF48239">
    <property type="entry name" value="Terpenoid cyclases/Protein prenyltransferases"/>
    <property type="match status" value="1"/>
</dbReference>
<dbReference type="GO" id="GO:0016104">
    <property type="term" value="P:triterpenoid biosynthetic process"/>
    <property type="evidence" value="ECO:0007669"/>
    <property type="project" value="InterPro"/>
</dbReference>
<evidence type="ECO:0000313" key="2">
    <source>
        <dbReference type="Proteomes" id="UP001188597"/>
    </source>
</evidence>
<reference evidence="1" key="1">
    <citation type="submission" date="2022-12" db="EMBL/GenBank/DDBJ databases">
        <title>Draft genome assemblies for two species of Escallonia (Escalloniales).</title>
        <authorList>
            <person name="Chanderbali A."/>
            <person name="Dervinis C."/>
            <person name="Anghel I."/>
            <person name="Soltis D."/>
            <person name="Soltis P."/>
            <person name="Zapata F."/>
        </authorList>
    </citation>
    <scope>NUCLEOTIDE SEQUENCE</scope>
    <source>
        <strain evidence="1">UCBG64.0493</strain>
        <tissue evidence="1">Leaf</tissue>
    </source>
</reference>
<dbReference type="PANTHER" id="PTHR11764:SF44">
    <property type="entry name" value="LANOSTEROL SYNTHASE"/>
    <property type="match status" value="1"/>
</dbReference>
<dbReference type="GO" id="GO:0016866">
    <property type="term" value="F:intramolecular transferase activity"/>
    <property type="evidence" value="ECO:0007669"/>
    <property type="project" value="InterPro"/>
</dbReference>
<dbReference type="Proteomes" id="UP001188597">
    <property type="component" value="Unassembled WGS sequence"/>
</dbReference>
<keyword evidence="2" id="KW-1185">Reference proteome</keyword>
<sequence>MEMKVVISMREMQIYASWLEKMMRLVVELHPTTKGDDGSIIVQGIPYHYGRADPTVIRSYYNGATTSLYHNKKDLYYPHPLLQNILRGGLHNVGEPLLNRWPFSKLREKALSIGMQHIHHEDETTQYVCIGPVNKVLNMVCCWVEDPKSMANKLHFSRIKDYLWLAEDGMKMQGYNGSQLWDAAFAVQAILATNLTAEYGLMLEMANNFIKVSQVREDSSSNPSSWYRHRSKGGWNFSTLDQGWPVTDSTAEGFKAALMLSRMPPDLVGKAIGPLQLYDTVDLTLSLQIQSLKLFTELHQSYRPNEIQASIESGVIESTQLPNGSWFAISFRISISTVRVALRICHTYAAWFGIKGLVTGGRTYEDSYRIRHACEFLSSKQLDSGGWGESYLSCQNKAKIDATPLHRAAKVSINSQEGNGDFPQEKIP</sequence>
<gene>
    <name evidence="1" type="ORF">RJ639_026411</name>
</gene>
<proteinExistence type="predicted"/>
<accession>A0AA88UY28</accession>
<dbReference type="PANTHER" id="PTHR11764">
    <property type="entry name" value="TERPENE CYCLASE/MUTASE FAMILY MEMBER"/>
    <property type="match status" value="1"/>
</dbReference>
<organism evidence="1 2">
    <name type="scientific">Escallonia herrerae</name>
    <dbReference type="NCBI Taxonomy" id="1293975"/>
    <lineage>
        <taxon>Eukaryota</taxon>
        <taxon>Viridiplantae</taxon>
        <taxon>Streptophyta</taxon>
        <taxon>Embryophyta</taxon>
        <taxon>Tracheophyta</taxon>
        <taxon>Spermatophyta</taxon>
        <taxon>Magnoliopsida</taxon>
        <taxon>eudicotyledons</taxon>
        <taxon>Gunneridae</taxon>
        <taxon>Pentapetalae</taxon>
        <taxon>asterids</taxon>
        <taxon>campanulids</taxon>
        <taxon>Escalloniales</taxon>
        <taxon>Escalloniaceae</taxon>
        <taxon>Escallonia</taxon>
    </lineage>
</organism>
<dbReference type="Gene3D" id="1.50.10.20">
    <property type="match status" value="1"/>
</dbReference>
<evidence type="ECO:0008006" key="3">
    <source>
        <dbReference type="Google" id="ProtNLM"/>
    </source>
</evidence>
<dbReference type="GO" id="GO:0005811">
    <property type="term" value="C:lipid droplet"/>
    <property type="evidence" value="ECO:0007669"/>
    <property type="project" value="InterPro"/>
</dbReference>
<dbReference type="AlphaFoldDB" id="A0AA88UY28"/>
<dbReference type="EMBL" id="JAVXUP010003950">
    <property type="protein sequence ID" value="KAK2997852.1"/>
    <property type="molecule type" value="Genomic_DNA"/>
</dbReference>
<dbReference type="InterPro" id="IPR008930">
    <property type="entry name" value="Terpenoid_cyclase/PrenylTrfase"/>
</dbReference>
<dbReference type="InterPro" id="IPR018333">
    <property type="entry name" value="Squalene_cyclase"/>
</dbReference>
<evidence type="ECO:0000313" key="1">
    <source>
        <dbReference type="EMBL" id="KAK2997852.1"/>
    </source>
</evidence>